<dbReference type="Proteomes" id="UP000293852">
    <property type="component" value="Unassembled WGS sequence"/>
</dbReference>
<accession>A0A4Q7M4K1</accession>
<feature type="domain" description="Rhodanese" evidence="3">
    <location>
        <begin position="165"/>
        <end position="263"/>
    </location>
</feature>
<evidence type="ECO:0000313" key="5">
    <source>
        <dbReference type="Proteomes" id="UP000293852"/>
    </source>
</evidence>
<evidence type="ECO:0000256" key="2">
    <source>
        <dbReference type="ARBA" id="ARBA00022737"/>
    </source>
</evidence>
<dbReference type="RefSeq" id="WP_130415015.1">
    <property type="nucleotide sequence ID" value="NZ_SGWX01000001.1"/>
</dbReference>
<keyword evidence="2" id="KW-0677">Repeat</keyword>
<dbReference type="OrthoDB" id="9770030at2"/>
<keyword evidence="1 4" id="KW-0808">Transferase</keyword>
<dbReference type="Pfam" id="PF00581">
    <property type="entry name" value="Rhodanese"/>
    <property type="match status" value="2"/>
</dbReference>
<dbReference type="PROSITE" id="PS50206">
    <property type="entry name" value="RHODANESE_3"/>
    <property type="match status" value="2"/>
</dbReference>
<dbReference type="SMART" id="SM00450">
    <property type="entry name" value="RHOD"/>
    <property type="match status" value="2"/>
</dbReference>
<proteinExistence type="predicted"/>
<protein>
    <submittedName>
        <fullName evidence="4">Thiosulfate/3-mercaptopyruvate sulfurtransferase</fullName>
    </submittedName>
</protein>
<keyword evidence="5" id="KW-1185">Reference proteome</keyword>
<comment type="caution">
    <text evidence="4">The sequence shown here is derived from an EMBL/GenBank/DDBJ whole genome shotgun (WGS) entry which is preliminary data.</text>
</comment>
<dbReference type="InterPro" id="IPR036873">
    <property type="entry name" value="Rhodanese-like_dom_sf"/>
</dbReference>
<dbReference type="PANTHER" id="PTHR11364">
    <property type="entry name" value="THIOSULFATE SULFERTANSFERASE"/>
    <property type="match status" value="1"/>
</dbReference>
<dbReference type="EMBL" id="SGWX01000001">
    <property type="protein sequence ID" value="RZS61943.1"/>
    <property type="molecule type" value="Genomic_DNA"/>
</dbReference>
<dbReference type="InterPro" id="IPR045078">
    <property type="entry name" value="TST/MPST-like"/>
</dbReference>
<keyword evidence="4" id="KW-0670">Pyruvate</keyword>
<dbReference type="GO" id="GO:0004792">
    <property type="term" value="F:thiosulfate-cyanide sulfurtransferase activity"/>
    <property type="evidence" value="ECO:0007669"/>
    <property type="project" value="InterPro"/>
</dbReference>
<dbReference type="AlphaFoldDB" id="A0A4Q7M4K1"/>
<reference evidence="4 5" key="1">
    <citation type="submission" date="2019-02" db="EMBL/GenBank/DDBJ databases">
        <title>Sequencing the genomes of 1000 actinobacteria strains.</title>
        <authorList>
            <person name="Klenk H.-P."/>
        </authorList>
    </citation>
    <scope>NUCLEOTIDE SEQUENCE [LARGE SCALE GENOMIC DNA]</scope>
    <source>
        <strain evidence="4 5">DSM 16932</strain>
    </source>
</reference>
<dbReference type="PANTHER" id="PTHR11364:SF27">
    <property type="entry name" value="SULFURTRANSFERASE"/>
    <property type="match status" value="1"/>
</dbReference>
<evidence type="ECO:0000256" key="1">
    <source>
        <dbReference type="ARBA" id="ARBA00022679"/>
    </source>
</evidence>
<dbReference type="InterPro" id="IPR001307">
    <property type="entry name" value="Thiosulphate_STrfase_CS"/>
</dbReference>
<organism evidence="4 5">
    <name type="scientific">Xylanimonas ulmi</name>
    <dbReference type="NCBI Taxonomy" id="228973"/>
    <lineage>
        <taxon>Bacteria</taxon>
        <taxon>Bacillati</taxon>
        <taxon>Actinomycetota</taxon>
        <taxon>Actinomycetes</taxon>
        <taxon>Micrococcales</taxon>
        <taxon>Promicromonosporaceae</taxon>
        <taxon>Xylanimonas</taxon>
    </lineage>
</organism>
<dbReference type="Gene3D" id="3.40.250.10">
    <property type="entry name" value="Rhodanese-like domain"/>
    <property type="match status" value="2"/>
</dbReference>
<feature type="domain" description="Rhodanese" evidence="3">
    <location>
        <begin position="46"/>
        <end position="137"/>
    </location>
</feature>
<name>A0A4Q7M4K1_9MICO</name>
<evidence type="ECO:0000259" key="3">
    <source>
        <dbReference type="PROSITE" id="PS50206"/>
    </source>
</evidence>
<dbReference type="PROSITE" id="PS00380">
    <property type="entry name" value="RHODANESE_1"/>
    <property type="match status" value="1"/>
</dbReference>
<dbReference type="SUPFAM" id="SSF52821">
    <property type="entry name" value="Rhodanese/Cell cycle control phosphatase"/>
    <property type="match status" value="2"/>
</dbReference>
<gene>
    <name evidence="4" type="ORF">EV386_2259</name>
</gene>
<sequence>MSIAPSRPTISPGELAEALSHGQHAVVLAVSRRRPGWAASVPPRRRIPGAYVVDFDKLVGPSHPGGGENPLPTEAQLARLVRRWGVHDDTPVVVYSTDEVSTATRVWWVLRWAGLADVRVLDGGLSAWQEAGGSLSDDEPAAGAGTASLRLGSLPTVDAEGAAQLARSGRLLDARGRAYLAGHIPGAISLPATAALHDGRIRGEAELRSLFGTFVGGDPVGAYCGSGVAGTVLVHVLHTLAVNAALYPGSWSAWSAEARPVATRLA</sequence>
<evidence type="ECO:0000313" key="4">
    <source>
        <dbReference type="EMBL" id="RZS61943.1"/>
    </source>
</evidence>
<dbReference type="CDD" id="cd01448">
    <property type="entry name" value="TST_Repeat_1"/>
    <property type="match status" value="1"/>
</dbReference>
<dbReference type="InterPro" id="IPR001763">
    <property type="entry name" value="Rhodanese-like_dom"/>
</dbReference>